<name>A0A3S5AIE1_9PLAT</name>
<dbReference type="Proteomes" id="UP000784294">
    <property type="component" value="Unassembled WGS sequence"/>
</dbReference>
<keyword evidence="2" id="KW-1185">Reference proteome</keyword>
<gene>
    <name evidence="1" type="ORF">PXEA_LOCUS10747</name>
</gene>
<reference evidence="1" key="1">
    <citation type="submission" date="2018-11" db="EMBL/GenBank/DDBJ databases">
        <authorList>
            <consortium name="Pathogen Informatics"/>
        </authorList>
    </citation>
    <scope>NUCLEOTIDE SEQUENCE</scope>
</reference>
<evidence type="ECO:0000313" key="1">
    <source>
        <dbReference type="EMBL" id="VEL17307.1"/>
    </source>
</evidence>
<comment type="caution">
    <text evidence="1">The sequence shown here is derived from an EMBL/GenBank/DDBJ whole genome shotgun (WGS) entry which is preliminary data.</text>
</comment>
<feature type="non-terminal residue" evidence="1">
    <location>
        <position position="1"/>
    </location>
</feature>
<protein>
    <submittedName>
        <fullName evidence="1">Uncharacterized protein</fullName>
    </submittedName>
</protein>
<dbReference type="AlphaFoldDB" id="A0A3S5AIE1"/>
<organism evidence="1 2">
    <name type="scientific">Protopolystoma xenopodis</name>
    <dbReference type="NCBI Taxonomy" id="117903"/>
    <lineage>
        <taxon>Eukaryota</taxon>
        <taxon>Metazoa</taxon>
        <taxon>Spiralia</taxon>
        <taxon>Lophotrochozoa</taxon>
        <taxon>Platyhelminthes</taxon>
        <taxon>Monogenea</taxon>
        <taxon>Polyopisthocotylea</taxon>
        <taxon>Polystomatidea</taxon>
        <taxon>Polystomatidae</taxon>
        <taxon>Protopolystoma</taxon>
    </lineage>
</organism>
<dbReference type="EMBL" id="CAAALY010032040">
    <property type="protein sequence ID" value="VEL17307.1"/>
    <property type="molecule type" value="Genomic_DNA"/>
</dbReference>
<sequence>VDKQSSSHALTRPPTCVASFSCSPGHHFSESPPLATRLNRQLCPFHQLMLQPGCSRNRPDDVTV</sequence>
<evidence type="ECO:0000313" key="2">
    <source>
        <dbReference type="Proteomes" id="UP000784294"/>
    </source>
</evidence>
<proteinExistence type="predicted"/>
<accession>A0A3S5AIE1</accession>